<feature type="domain" description="Stress-response A/B barrel" evidence="2">
    <location>
        <begin position="2"/>
        <end position="95"/>
    </location>
</feature>
<accession>A0ABT3L4P2</accession>
<comment type="subunit">
    <text evidence="1">Homodimer.</text>
</comment>
<keyword evidence="4" id="KW-1185">Reference proteome</keyword>
<dbReference type="PANTHER" id="PTHR33178:SF10">
    <property type="entry name" value="STRESS-RESPONSE A_B BARREL DOMAIN-CONTAINING PROTEIN"/>
    <property type="match status" value="1"/>
</dbReference>
<sequence length="97" mass="11140">MLEHIVLFKWKPEATPDAIASILDDFNHMPGNIPEVVSVSCGENFTNRSQGFTHGLVVRLNVPEELERYQQHPFHQKIVQEKIKPILADILAVDYQF</sequence>
<evidence type="ECO:0000256" key="1">
    <source>
        <dbReference type="ARBA" id="ARBA00011738"/>
    </source>
</evidence>
<evidence type="ECO:0000313" key="4">
    <source>
        <dbReference type="Proteomes" id="UP001526426"/>
    </source>
</evidence>
<reference evidence="3 4" key="1">
    <citation type="submission" date="2021-08" db="EMBL/GenBank/DDBJ databases">
        <title>Draft genome sequence of Spirulina subsalsa with high tolerance to salinity and hype-accumulation of phycocyanin.</title>
        <authorList>
            <person name="Pei H."/>
            <person name="Jiang L."/>
        </authorList>
    </citation>
    <scope>NUCLEOTIDE SEQUENCE [LARGE SCALE GENOMIC DNA]</scope>
    <source>
        <strain evidence="3 4">FACHB-351</strain>
    </source>
</reference>
<dbReference type="SMART" id="SM00886">
    <property type="entry name" value="Dabb"/>
    <property type="match status" value="1"/>
</dbReference>
<dbReference type="SUPFAM" id="SSF54909">
    <property type="entry name" value="Dimeric alpha+beta barrel"/>
    <property type="match status" value="1"/>
</dbReference>
<dbReference type="RefSeq" id="WP_265264219.1">
    <property type="nucleotide sequence ID" value="NZ_JAIHOM010000037.1"/>
</dbReference>
<organism evidence="3 4">
    <name type="scientific">Spirulina subsalsa FACHB-351</name>
    <dbReference type="NCBI Taxonomy" id="234711"/>
    <lineage>
        <taxon>Bacteria</taxon>
        <taxon>Bacillati</taxon>
        <taxon>Cyanobacteriota</taxon>
        <taxon>Cyanophyceae</taxon>
        <taxon>Spirulinales</taxon>
        <taxon>Spirulinaceae</taxon>
        <taxon>Spirulina</taxon>
    </lineage>
</organism>
<dbReference type="PROSITE" id="PS51502">
    <property type="entry name" value="S_R_A_B_BARREL"/>
    <property type="match status" value="1"/>
</dbReference>
<dbReference type="EMBL" id="JAIHOM010000037">
    <property type="protein sequence ID" value="MCW6036456.1"/>
    <property type="molecule type" value="Genomic_DNA"/>
</dbReference>
<proteinExistence type="predicted"/>
<protein>
    <submittedName>
        <fullName evidence="3">Dabb family protein</fullName>
    </submittedName>
</protein>
<name>A0ABT3L4P2_9CYAN</name>
<dbReference type="Pfam" id="PF07876">
    <property type="entry name" value="Dabb"/>
    <property type="match status" value="1"/>
</dbReference>
<evidence type="ECO:0000313" key="3">
    <source>
        <dbReference type="EMBL" id="MCW6036456.1"/>
    </source>
</evidence>
<dbReference type="InterPro" id="IPR044662">
    <property type="entry name" value="HS1/DABB1-like"/>
</dbReference>
<dbReference type="Proteomes" id="UP001526426">
    <property type="component" value="Unassembled WGS sequence"/>
</dbReference>
<dbReference type="InterPro" id="IPR011008">
    <property type="entry name" value="Dimeric_a/b-barrel"/>
</dbReference>
<comment type="caution">
    <text evidence="3">The sequence shown here is derived from an EMBL/GenBank/DDBJ whole genome shotgun (WGS) entry which is preliminary data.</text>
</comment>
<evidence type="ECO:0000259" key="2">
    <source>
        <dbReference type="PROSITE" id="PS51502"/>
    </source>
</evidence>
<dbReference type="InterPro" id="IPR013097">
    <property type="entry name" value="Dabb"/>
</dbReference>
<gene>
    <name evidence="3" type="ORF">K4A83_09260</name>
</gene>
<dbReference type="PANTHER" id="PTHR33178">
    <property type="match status" value="1"/>
</dbReference>
<dbReference type="Gene3D" id="3.30.70.100">
    <property type="match status" value="1"/>
</dbReference>